<evidence type="ECO:0000256" key="3">
    <source>
        <dbReference type="ARBA" id="ARBA00022679"/>
    </source>
</evidence>
<dbReference type="PROSITE" id="PS00109">
    <property type="entry name" value="PROTEIN_KINASE_TYR"/>
    <property type="match status" value="1"/>
</dbReference>
<dbReference type="Pfam" id="PF00069">
    <property type="entry name" value="Pkinase"/>
    <property type="match status" value="1"/>
</dbReference>
<feature type="domain" description="Cryptic POLO box 2 (CPB2)" evidence="11">
    <location>
        <begin position="490"/>
        <end position="600"/>
    </location>
</feature>
<evidence type="ECO:0000259" key="10">
    <source>
        <dbReference type="PROSITE" id="PS51984"/>
    </source>
</evidence>
<dbReference type="EnsemblMetazoa" id="XM_020004338.1">
    <property type="protein sequence ID" value="XP_019859897.1"/>
    <property type="gene ID" value="LOC109588157"/>
</dbReference>
<reference evidence="13" key="1">
    <citation type="journal article" date="2010" name="Nature">
        <title>The Amphimedon queenslandica genome and the evolution of animal complexity.</title>
        <authorList>
            <person name="Srivastava M."/>
            <person name="Simakov O."/>
            <person name="Chapman J."/>
            <person name="Fahey B."/>
            <person name="Gauthier M.E."/>
            <person name="Mitros T."/>
            <person name="Richards G.S."/>
            <person name="Conaco C."/>
            <person name="Dacre M."/>
            <person name="Hellsten U."/>
            <person name="Larroux C."/>
            <person name="Putnam N.H."/>
            <person name="Stanke M."/>
            <person name="Adamska M."/>
            <person name="Darling A."/>
            <person name="Degnan S.M."/>
            <person name="Oakley T.H."/>
            <person name="Plachetzki D.C."/>
            <person name="Zhai Y."/>
            <person name="Adamski M."/>
            <person name="Calcino A."/>
            <person name="Cummins S.F."/>
            <person name="Goodstein D.M."/>
            <person name="Harris C."/>
            <person name="Jackson D.J."/>
            <person name="Leys S.P."/>
            <person name="Shu S."/>
            <person name="Woodcroft B.J."/>
            <person name="Vervoort M."/>
            <person name="Kosik K.S."/>
            <person name="Manning G."/>
            <person name="Degnan B.M."/>
            <person name="Rokhsar D.S."/>
        </authorList>
    </citation>
    <scope>NUCLEOTIDE SEQUENCE [LARGE SCALE GENOMIC DNA]</scope>
</reference>
<evidence type="ECO:0000256" key="5">
    <source>
        <dbReference type="ARBA" id="ARBA00022777"/>
    </source>
</evidence>
<dbReference type="GeneID" id="109588157"/>
<dbReference type="PANTHER" id="PTHR24345:SF91">
    <property type="entry name" value="SERINE_THREONINE-PROTEIN KINASE PLK4"/>
    <property type="match status" value="1"/>
</dbReference>
<dbReference type="GO" id="GO:0005524">
    <property type="term" value="F:ATP binding"/>
    <property type="evidence" value="ECO:0007669"/>
    <property type="project" value="UniProtKB-KW"/>
</dbReference>
<evidence type="ECO:0000256" key="4">
    <source>
        <dbReference type="ARBA" id="ARBA00022741"/>
    </source>
</evidence>
<dbReference type="InterPro" id="IPR011009">
    <property type="entry name" value="Kinase-like_dom_sf"/>
</dbReference>
<evidence type="ECO:0000313" key="12">
    <source>
        <dbReference type="EnsemblMetazoa" id="XP_019859897.1"/>
    </source>
</evidence>
<keyword evidence="7" id="KW-0963">Cytoplasm</keyword>
<protein>
    <recommendedName>
        <fullName evidence="14">Serine/threonine-protein kinase PLK4</fullName>
    </recommendedName>
</protein>
<feature type="region of interest" description="Disordered" evidence="8">
    <location>
        <begin position="301"/>
        <end position="322"/>
    </location>
</feature>
<dbReference type="InterPro" id="IPR033699">
    <property type="entry name" value="POLO_box_Plk4_1"/>
</dbReference>
<dbReference type="PROSITE" id="PS51984">
    <property type="entry name" value="CPB1"/>
    <property type="match status" value="1"/>
</dbReference>
<comment type="subcellular location">
    <subcellularLocation>
        <location evidence="1">Cytoplasm</location>
        <location evidence="1">Cytoskeleton</location>
        <location evidence="1">Microtubule organizing center</location>
        <location evidence="1">Centrosome</location>
        <location evidence="1">Centriole</location>
    </subcellularLocation>
</comment>
<dbReference type="PANTHER" id="PTHR24345">
    <property type="entry name" value="SERINE/THREONINE-PROTEIN KINASE PLK"/>
    <property type="match status" value="1"/>
</dbReference>
<keyword evidence="13" id="KW-1185">Reference proteome</keyword>
<keyword evidence="3" id="KW-0808">Transferase</keyword>
<accession>A0AAN0JSA7</accession>
<reference evidence="12" key="2">
    <citation type="submission" date="2024-06" db="UniProtKB">
        <authorList>
            <consortium name="EnsemblMetazoa"/>
        </authorList>
    </citation>
    <scope>IDENTIFICATION</scope>
</reference>
<evidence type="ECO:0000256" key="8">
    <source>
        <dbReference type="SAM" id="MobiDB-lite"/>
    </source>
</evidence>
<dbReference type="InterPro" id="IPR000719">
    <property type="entry name" value="Prot_kinase_dom"/>
</dbReference>
<keyword evidence="2" id="KW-0723">Serine/threonine-protein kinase</keyword>
<keyword evidence="5" id="KW-0418">Kinase</keyword>
<feature type="domain" description="Cryptic POLO box 1 (CPB1)" evidence="10">
    <location>
        <begin position="396"/>
        <end position="489"/>
    </location>
</feature>
<dbReference type="SUPFAM" id="SSF82615">
    <property type="entry name" value="Polo-box domain"/>
    <property type="match status" value="1"/>
</dbReference>
<evidence type="ECO:0000256" key="2">
    <source>
        <dbReference type="ARBA" id="ARBA00022527"/>
    </source>
</evidence>
<dbReference type="InterPro" id="IPR033698">
    <property type="entry name" value="POLO_box_Plk4_2"/>
</dbReference>
<dbReference type="InterPro" id="IPR046437">
    <property type="entry name" value="Ser_Thr-PK_POLO_box_1_sf"/>
</dbReference>
<dbReference type="CDD" id="cd13114">
    <property type="entry name" value="POLO_box_Plk4_1"/>
    <property type="match status" value="1"/>
</dbReference>
<dbReference type="PROSITE" id="PS51985">
    <property type="entry name" value="CPB2"/>
    <property type="match status" value="1"/>
</dbReference>
<sequence length="721" mass="80927">MIDKKLMVKKGMTERVKNEVKIHSHLKHPSILELYDFFEDSNYVYLILEFCQNGELNRYLKHRQKSLSEDEVRIILNQVVKGLIYLHSFNIVHRDLSLSNILLTSSMDAKIADFGLSVTLDLPGDKHHTLCGTPNYIAPEVAKREAHGLESDIWSLGCMVYTMLVGTPPFDTDDVQSTLDNVVNGDFDIPQYLSAEAQDLIISLLKKHPSKRLTLQQVLYHSFTKGVQQENVLQKRTLSLTTPVIATYRGDCQFHGSRVLKNIQLEAPASVDSGNVTLATNYSGPTSRYSTRRGPVKATFFPSSGSHLQEDQSRKATSGLHHRRAHSLEDVCRGNDEIMKLSNCFSGEQSVSFSLKDNDVPSSSVYSQRDPVTCISRNSSLDSSVSERRTTANSTMTCTRVPAFTTSRLHPISQQTRSASVNITDDGAVTIQQIKSKEIFKVSSDGQTIDISTVDESSNSVSYCYEELPKKYWKKYKFAAQFVNLVKSKTPKVTMYTEFAKCLLMENEEFEMVMYNGNKYHLGGKATLRCTILQDDKLTSSLSFETVQNIPDEYQDIYASGMKCMNRCKDVETAIRSIEESDETLLPIIIKKRPVKCVPLFSSNNTSRKPQLSAPSILQSSFKGFQTKFLSDANLRTEGTSTLKSLHLTKVGWAFLAKSGDITVHYNEGDQLQLSAKPSDGIIFSDHATGKTTKYKKQDDLPPKLITKLKEFTSILDELKS</sequence>
<evidence type="ECO:0008006" key="14">
    <source>
        <dbReference type="Google" id="ProtNLM"/>
    </source>
</evidence>
<feature type="domain" description="Protein kinase" evidence="9">
    <location>
        <begin position="1"/>
        <end position="224"/>
    </location>
</feature>
<dbReference type="GO" id="GO:0004674">
    <property type="term" value="F:protein serine/threonine kinase activity"/>
    <property type="evidence" value="ECO:0007669"/>
    <property type="project" value="UniProtKB-KW"/>
</dbReference>
<keyword evidence="4" id="KW-0547">Nucleotide-binding</keyword>
<evidence type="ECO:0000259" key="9">
    <source>
        <dbReference type="PROSITE" id="PS50011"/>
    </source>
</evidence>
<keyword evidence="6" id="KW-0067">ATP-binding</keyword>
<dbReference type="GO" id="GO:0005814">
    <property type="term" value="C:centriole"/>
    <property type="evidence" value="ECO:0007669"/>
    <property type="project" value="UniProtKB-SubCell"/>
</dbReference>
<dbReference type="InterPro" id="IPR047108">
    <property type="entry name" value="Plk4-like_POLO_box_2_sf"/>
</dbReference>
<dbReference type="FunFam" id="1.10.510.10:FF:000571">
    <property type="entry name" value="Maternal embryonic leucine zipper kinase"/>
    <property type="match status" value="1"/>
</dbReference>
<evidence type="ECO:0000313" key="13">
    <source>
        <dbReference type="Proteomes" id="UP000007879"/>
    </source>
</evidence>
<dbReference type="Gene3D" id="3.30.1120.130">
    <property type="match status" value="1"/>
</dbReference>
<dbReference type="KEGG" id="aqu:109588157"/>
<proteinExistence type="predicted"/>
<evidence type="ECO:0000256" key="7">
    <source>
        <dbReference type="ARBA" id="ARBA00023212"/>
    </source>
</evidence>
<evidence type="ECO:0000259" key="11">
    <source>
        <dbReference type="PROSITE" id="PS51985"/>
    </source>
</evidence>
<keyword evidence="7" id="KW-0206">Cytoskeleton</keyword>
<evidence type="ECO:0000256" key="6">
    <source>
        <dbReference type="ARBA" id="ARBA00022840"/>
    </source>
</evidence>
<dbReference type="InterPro" id="IPR008266">
    <property type="entry name" value="Tyr_kinase_AS"/>
</dbReference>
<dbReference type="AlphaFoldDB" id="A0AAN0JSA7"/>
<dbReference type="RefSeq" id="XP_019859897.1">
    <property type="nucleotide sequence ID" value="XM_020004338.1"/>
</dbReference>
<dbReference type="GO" id="GO:0005634">
    <property type="term" value="C:nucleus"/>
    <property type="evidence" value="ECO:0007669"/>
    <property type="project" value="TreeGrafter"/>
</dbReference>
<name>A0AAN0JSA7_AMPQE</name>
<dbReference type="Gene3D" id="1.10.510.10">
    <property type="entry name" value="Transferase(Phosphotransferase) domain 1"/>
    <property type="match status" value="1"/>
</dbReference>
<dbReference type="SUPFAM" id="SSF56112">
    <property type="entry name" value="Protein kinase-like (PK-like)"/>
    <property type="match status" value="1"/>
</dbReference>
<organism evidence="12 13">
    <name type="scientific">Amphimedon queenslandica</name>
    <name type="common">Sponge</name>
    <dbReference type="NCBI Taxonomy" id="400682"/>
    <lineage>
        <taxon>Eukaryota</taxon>
        <taxon>Metazoa</taxon>
        <taxon>Porifera</taxon>
        <taxon>Demospongiae</taxon>
        <taxon>Heteroscleromorpha</taxon>
        <taxon>Haplosclerida</taxon>
        <taxon>Niphatidae</taxon>
        <taxon>Amphimedon</taxon>
    </lineage>
</organism>
<dbReference type="Pfam" id="PF18190">
    <property type="entry name" value="Plk4_PB1"/>
    <property type="match status" value="1"/>
</dbReference>
<dbReference type="PROSITE" id="PS50011">
    <property type="entry name" value="PROTEIN_KINASE_DOM"/>
    <property type="match status" value="1"/>
</dbReference>
<dbReference type="Pfam" id="PF18409">
    <property type="entry name" value="Plk4_PB2"/>
    <property type="match status" value="1"/>
</dbReference>
<dbReference type="Proteomes" id="UP000007879">
    <property type="component" value="Unassembled WGS sequence"/>
</dbReference>
<dbReference type="Gene3D" id="3.30.1120.120">
    <property type="match status" value="1"/>
</dbReference>
<evidence type="ECO:0000256" key="1">
    <source>
        <dbReference type="ARBA" id="ARBA00004114"/>
    </source>
</evidence>
<dbReference type="Gene3D" id="2.40.50.930">
    <property type="match status" value="1"/>
</dbReference>